<reference evidence="9" key="1">
    <citation type="submission" date="2024-06" db="EMBL/GenBank/DDBJ databases">
        <title>Radixoralia hellwigii gen. nov., sp nov., isolated from a root canal in the human oral cavity.</title>
        <authorList>
            <person name="Bartsch S."/>
            <person name="Wittmer A."/>
            <person name="Schulz A.-K."/>
            <person name="Neumann-Schaal M."/>
            <person name="Wolf J."/>
            <person name="Gronow S."/>
            <person name="Tennert C."/>
            <person name="Haecker G."/>
            <person name="Cieplik F."/>
            <person name="Al-Ahmad A."/>
        </authorList>
    </citation>
    <scope>NUCLEOTIDE SEQUENCE [LARGE SCALE GENOMIC DNA]</scope>
    <source>
        <strain evidence="9">Wk13</strain>
    </source>
</reference>
<evidence type="ECO:0000256" key="5">
    <source>
        <dbReference type="ARBA" id="ARBA00022840"/>
    </source>
</evidence>
<evidence type="ECO:0000313" key="9">
    <source>
        <dbReference type="Proteomes" id="UP001574673"/>
    </source>
</evidence>
<dbReference type="SUPFAM" id="SSF48019">
    <property type="entry name" value="post-AAA+ oligomerization domain-like"/>
    <property type="match status" value="1"/>
</dbReference>
<dbReference type="EMBL" id="JBEUWX010000002">
    <property type="protein sequence ID" value="MFA9949179.1"/>
    <property type="molecule type" value="Genomic_DNA"/>
</dbReference>
<organism evidence="8 9">
    <name type="scientific">Dentiradicibacter hellwigii</name>
    <dbReference type="NCBI Taxonomy" id="3149053"/>
    <lineage>
        <taxon>Bacteria</taxon>
        <taxon>Pseudomonadati</taxon>
        <taxon>Pseudomonadota</taxon>
        <taxon>Betaproteobacteria</taxon>
        <taxon>Rhodocyclales</taxon>
        <taxon>Rhodocyclaceae</taxon>
        <taxon>Dentiradicibacter</taxon>
    </lineage>
</organism>
<dbReference type="Pfam" id="PF16193">
    <property type="entry name" value="AAA_assoc_2"/>
    <property type="match status" value="1"/>
</dbReference>
<evidence type="ECO:0000256" key="6">
    <source>
        <dbReference type="SAM" id="MobiDB-lite"/>
    </source>
</evidence>
<dbReference type="InterPro" id="IPR032423">
    <property type="entry name" value="AAA_assoc_2"/>
</dbReference>
<dbReference type="Gene3D" id="1.20.272.10">
    <property type="match status" value="1"/>
</dbReference>
<evidence type="ECO:0000259" key="7">
    <source>
        <dbReference type="SMART" id="SM00382"/>
    </source>
</evidence>
<evidence type="ECO:0000256" key="3">
    <source>
        <dbReference type="ARBA" id="ARBA00020776"/>
    </source>
</evidence>
<dbReference type="RefSeq" id="WP_418890324.1">
    <property type="nucleotide sequence ID" value="NZ_JBEUWX010000002.1"/>
</dbReference>
<dbReference type="InterPro" id="IPR051314">
    <property type="entry name" value="AAA_ATPase_RarA/MGS1/WRNIP1"/>
</dbReference>
<dbReference type="InterPro" id="IPR003959">
    <property type="entry name" value="ATPase_AAA_core"/>
</dbReference>
<accession>A0ABV4UCU7</accession>
<dbReference type="CDD" id="cd18139">
    <property type="entry name" value="HLD_clamp_RarA"/>
    <property type="match status" value="1"/>
</dbReference>
<gene>
    <name evidence="8" type="ORF">ABCS64_02355</name>
</gene>
<feature type="region of interest" description="Disordered" evidence="6">
    <location>
        <begin position="446"/>
        <end position="490"/>
    </location>
</feature>
<dbReference type="CDD" id="cd00009">
    <property type="entry name" value="AAA"/>
    <property type="match status" value="1"/>
</dbReference>
<feature type="compositionally biased region" description="Low complexity" evidence="6">
    <location>
        <begin position="455"/>
        <end position="470"/>
    </location>
</feature>
<dbReference type="InterPro" id="IPR008921">
    <property type="entry name" value="DNA_pol3_clamp-load_cplx_C"/>
</dbReference>
<dbReference type="Gene3D" id="3.40.50.300">
    <property type="entry name" value="P-loop containing nucleotide triphosphate hydrolases"/>
    <property type="match status" value="1"/>
</dbReference>
<keyword evidence="5" id="KW-0067">ATP-binding</keyword>
<dbReference type="PANTHER" id="PTHR13779">
    <property type="entry name" value="WERNER HELICASE-INTERACTING PROTEIN 1 FAMILY MEMBER"/>
    <property type="match status" value="1"/>
</dbReference>
<dbReference type="SMART" id="SM00382">
    <property type="entry name" value="AAA"/>
    <property type="match status" value="1"/>
</dbReference>
<evidence type="ECO:0000256" key="4">
    <source>
        <dbReference type="ARBA" id="ARBA00022741"/>
    </source>
</evidence>
<name>A0ABV4UCU7_9RHOO</name>
<dbReference type="Proteomes" id="UP001574673">
    <property type="component" value="Unassembled WGS sequence"/>
</dbReference>
<dbReference type="PANTHER" id="PTHR13779:SF7">
    <property type="entry name" value="ATPASE WRNIP1"/>
    <property type="match status" value="1"/>
</dbReference>
<keyword evidence="4" id="KW-0547">Nucleotide-binding</keyword>
<dbReference type="Gene3D" id="1.10.8.60">
    <property type="match status" value="1"/>
</dbReference>
<dbReference type="InterPro" id="IPR003593">
    <property type="entry name" value="AAA+_ATPase"/>
</dbReference>
<protein>
    <recommendedName>
        <fullName evidence="3">Replication-associated recombination protein A</fullName>
    </recommendedName>
</protein>
<dbReference type="Gene3D" id="1.10.3710.10">
    <property type="entry name" value="DNA polymerase III clamp loader subunits, C-terminal domain"/>
    <property type="match status" value="1"/>
</dbReference>
<comment type="caution">
    <text evidence="8">The sequence shown here is derived from an EMBL/GenBank/DDBJ whole genome shotgun (WGS) entry which is preliminary data.</text>
</comment>
<comment type="similarity">
    <text evidence="2">Belongs to the AAA ATPase family. RarA/MGS1/WRNIP1 subfamily.</text>
</comment>
<dbReference type="Pfam" id="PF12002">
    <property type="entry name" value="MgsA_C"/>
    <property type="match status" value="1"/>
</dbReference>
<proteinExistence type="inferred from homology"/>
<comment type="function">
    <text evidence="1">DNA-dependent ATPase that plays important roles in cellular responses to stalled DNA replication processes.</text>
</comment>
<sequence length="490" mass="52613">MSTANHDLFGDAAPAASTPLAELLRPKTLDEVIGQQHLLGPGKPLRLAFEARKPHSLIFWGPPGVGKTTLARLMADAFDAEFIALSAVFSGVKDIREAVAQAEAVRANPAHSGRATILFIDEVHRFNKAQQDAFLPYVESGLLTLVGATTENPSFEVNSALLSRAAVYVLHPLSADEMGALFARACARALPGLSFDEHARARLIGHADGDARRLINLLEQTRTAASAAGRTHIDGDFIDSTLAQSLRRFDKGGEAFYDQISALHKSVRGSSPDAALYWFCRMLDGGADPRYLARRIVRMAWEDIGLADPRAAQIAAAAAETYERLGSPEGELALAEAVIYLSVAAKSNAAYVAYNSAKAFVAKDGSRPVPLRLRNAPTKLMRALDYGKNYRYAHDEAEAYAAGENYFPDDMPAAQWYRPTPRGLEAKIGEKLAHLQALDREAARLAGRTARTNRSAQAASAKAAPSGSDANTDNSATDEPSAPPEHTKGA</sequence>
<evidence type="ECO:0000256" key="2">
    <source>
        <dbReference type="ARBA" id="ARBA00008959"/>
    </source>
</evidence>
<feature type="domain" description="AAA+ ATPase" evidence="7">
    <location>
        <begin position="53"/>
        <end position="173"/>
    </location>
</feature>
<evidence type="ECO:0000256" key="1">
    <source>
        <dbReference type="ARBA" id="ARBA00002393"/>
    </source>
</evidence>
<dbReference type="Pfam" id="PF00004">
    <property type="entry name" value="AAA"/>
    <property type="match status" value="1"/>
</dbReference>
<evidence type="ECO:0000313" key="8">
    <source>
        <dbReference type="EMBL" id="MFA9949179.1"/>
    </source>
</evidence>
<dbReference type="InterPro" id="IPR021886">
    <property type="entry name" value="MgsA_C"/>
</dbReference>
<dbReference type="SUPFAM" id="SSF52540">
    <property type="entry name" value="P-loop containing nucleoside triphosphate hydrolases"/>
    <property type="match status" value="1"/>
</dbReference>
<keyword evidence="9" id="KW-1185">Reference proteome</keyword>
<dbReference type="InterPro" id="IPR027417">
    <property type="entry name" value="P-loop_NTPase"/>
</dbReference>